<feature type="transmembrane region" description="Helical" evidence="12">
    <location>
        <begin position="194"/>
        <end position="213"/>
    </location>
</feature>
<feature type="transmembrane region" description="Helical" evidence="12">
    <location>
        <begin position="55"/>
        <end position="77"/>
    </location>
</feature>
<name>A0A444UQ96_ACIRT</name>
<feature type="transmembrane region" description="Helical" evidence="12">
    <location>
        <begin position="416"/>
        <end position="439"/>
    </location>
</feature>
<keyword evidence="9 12" id="KW-0472">Membrane</keyword>
<dbReference type="PANTHER" id="PTHR21522">
    <property type="entry name" value="PROTON CHANNEL OTOP"/>
    <property type="match status" value="1"/>
</dbReference>
<evidence type="ECO:0000256" key="11">
    <source>
        <dbReference type="SAM" id="MobiDB-lite"/>
    </source>
</evidence>
<evidence type="ECO:0000256" key="2">
    <source>
        <dbReference type="ARBA" id="ARBA00006513"/>
    </source>
</evidence>
<feature type="transmembrane region" description="Helical" evidence="12">
    <location>
        <begin position="388"/>
        <end position="410"/>
    </location>
</feature>
<evidence type="ECO:0000256" key="4">
    <source>
        <dbReference type="ARBA" id="ARBA00022475"/>
    </source>
</evidence>
<accession>A0A444UQ96</accession>
<keyword evidence="7 12" id="KW-1133">Transmembrane helix</keyword>
<reference evidence="13 14" key="1">
    <citation type="submission" date="2019-01" db="EMBL/GenBank/DDBJ databases">
        <title>Draft Genome and Complete Hox-Cluster Characterization of the Sterlet Sturgeon (Acipenser ruthenus).</title>
        <authorList>
            <person name="Wei Q."/>
        </authorList>
    </citation>
    <scope>NUCLEOTIDE SEQUENCE [LARGE SCALE GENOMIC DNA]</scope>
    <source>
        <strain evidence="13">WHYD16114868_AA</strain>
        <tissue evidence="13">Blood</tissue>
    </source>
</reference>
<evidence type="ECO:0000256" key="8">
    <source>
        <dbReference type="ARBA" id="ARBA00023065"/>
    </source>
</evidence>
<evidence type="ECO:0000256" key="1">
    <source>
        <dbReference type="ARBA" id="ARBA00004651"/>
    </source>
</evidence>
<feature type="transmembrane region" description="Helical" evidence="12">
    <location>
        <begin position="548"/>
        <end position="569"/>
    </location>
</feature>
<protein>
    <submittedName>
        <fullName evidence="13">Otopetrin-2</fullName>
    </submittedName>
</protein>
<feature type="transmembrane region" description="Helical" evidence="12">
    <location>
        <begin position="128"/>
        <end position="151"/>
    </location>
</feature>
<keyword evidence="4" id="KW-1003">Cell membrane</keyword>
<gene>
    <name evidence="13" type="ORF">EOD39_0021</name>
</gene>
<dbReference type="GO" id="GO:0005886">
    <property type="term" value="C:plasma membrane"/>
    <property type="evidence" value="ECO:0007669"/>
    <property type="project" value="UniProtKB-SubCell"/>
</dbReference>
<keyword evidence="3" id="KW-0813">Transport</keyword>
<feature type="transmembrane region" description="Helical" evidence="12">
    <location>
        <begin position="163"/>
        <end position="182"/>
    </location>
</feature>
<keyword evidence="8" id="KW-0406">Ion transport</keyword>
<keyword evidence="6" id="KW-0375">Hydrogen ion transport</keyword>
<comment type="subcellular location">
    <subcellularLocation>
        <location evidence="1">Cell membrane</location>
        <topology evidence="1">Multi-pass membrane protein</topology>
    </subcellularLocation>
</comment>
<proteinExistence type="inferred from homology"/>
<dbReference type="EMBL" id="SCEB01214069">
    <property type="protein sequence ID" value="RXM37347.1"/>
    <property type="molecule type" value="Genomic_DNA"/>
</dbReference>
<dbReference type="PANTHER" id="PTHR21522:SF35">
    <property type="entry name" value="PROTON CHANNEL OTOP2"/>
    <property type="match status" value="1"/>
</dbReference>
<feature type="transmembrane region" description="Helical" evidence="12">
    <location>
        <begin position="307"/>
        <end position="329"/>
    </location>
</feature>
<evidence type="ECO:0000256" key="3">
    <source>
        <dbReference type="ARBA" id="ARBA00022448"/>
    </source>
</evidence>
<evidence type="ECO:0000256" key="12">
    <source>
        <dbReference type="SAM" id="Phobius"/>
    </source>
</evidence>
<comment type="similarity">
    <text evidence="2">Belongs to the otopetrin family.</text>
</comment>
<comment type="caution">
    <text evidence="13">The sequence shown here is derived from an EMBL/GenBank/DDBJ whole genome shotgun (WGS) entry which is preliminary data.</text>
</comment>
<organism evidence="13 14">
    <name type="scientific">Acipenser ruthenus</name>
    <name type="common">Sterlet sturgeon</name>
    <dbReference type="NCBI Taxonomy" id="7906"/>
    <lineage>
        <taxon>Eukaryota</taxon>
        <taxon>Metazoa</taxon>
        <taxon>Chordata</taxon>
        <taxon>Craniata</taxon>
        <taxon>Vertebrata</taxon>
        <taxon>Euteleostomi</taxon>
        <taxon>Actinopterygii</taxon>
        <taxon>Chondrostei</taxon>
        <taxon>Acipenseriformes</taxon>
        <taxon>Acipenseridae</taxon>
        <taxon>Acipenser</taxon>
    </lineage>
</organism>
<keyword evidence="5 12" id="KW-0812">Transmembrane</keyword>
<evidence type="ECO:0000313" key="13">
    <source>
        <dbReference type="EMBL" id="RXM37347.1"/>
    </source>
</evidence>
<feature type="transmembrane region" description="Helical" evidence="12">
    <location>
        <begin position="89"/>
        <end position="108"/>
    </location>
</feature>
<keyword evidence="10" id="KW-0407">Ion channel</keyword>
<sequence length="584" mass="64371">MEGNQSNIAVANPNGVSSVPAGQELAMQTLGNSSQPPAPHTPSAPLQQSRNSIRLLSGILAVNILLLGSALVCGAAFSKVKVLSDEEMHIYLTILLILTTAWMVFYMVHTASQTQAVLYKDSHAGPIWLRGGLVLFGVASLIMDIFKIGYSTGQLNCESPVKVTFPLVQLVFVVVQTYFLWVHSKDCVQKESNITGCGLMLTLATNLMLWMSAVADESLHQTGVEDLKPNGSFSHLRDGSMFFKAGGSECECTHSACGIFEKGIYYLYPFNIEYSLFASAMTYVMWKNIGREIDDCSHHKISFRAKGIVFGVIAGLLVVIAGLGVFIVYEVEVTGDESKKRVLIMYYTFSIIGLILMSLASLAGSIIYRFDKRTVVSTKNPTRSLDVALLLGAALGQFLISYYSIVAIVAEKNTRTISMLNLTCSCLIILQLCLQNVFIIEGLHKQPYHAEPPVVSVVFINEGTSRSNPYSPSLRNDNDEPSPAENSLELSSHSHGFRSTTHSSSSRMSWKRRALKEISMFLLLCNVIFWIIPAFGARPQFDNGLEEWVYGFSMWVAIVNIGLPFGIFYRMHSVASLFEVYLTS</sequence>
<evidence type="ECO:0000256" key="10">
    <source>
        <dbReference type="ARBA" id="ARBA00023303"/>
    </source>
</evidence>
<feature type="transmembrane region" description="Helical" evidence="12">
    <location>
        <begin position="344"/>
        <end position="368"/>
    </location>
</feature>
<keyword evidence="14" id="KW-1185">Reference proteome</keyword>
<feature type="compositionally biased region" description="Low complexity" evidence="11">
    <location>
        <begin position="491"/>
        <end position="503"/>
    </location>
</feature>
<dbReference type="AlphaFoldDB" id="A0A444UQ96"/>
<feature type="region of interest" description="Disordered" evidence="11">
    <location>
        <begin position="468"/>
        <end position="503"/>
    </location>
</feature>
<feature type="transmembrane region" description="Helical" evidence="12">
    <location>
        <begin position="265"/>
        <end position="286"/>
    </location>
</feature>
<evidence type="ECO:0000256" key="5">
    <source>
        <dbReference type="ARBA" id="ARBA00022692"/>
    </source>
</evidence>
<evidence type="ECO:0000256" key="6">
    <source>
        <dbReference type="ARBA" id="ARBA00022781"/>
    </source>
</evidence>
<feature type="transmembrane region" description="Helical" evidence="12">
    <location>
        <begin position="518"/>
        <end position="536"/>
    </location>
</feature>
<dbReference type="InterPro" id="IPR004878">
    <property type="entry name" value="Otopetrin"/>
</dbReference>
<evidence type="ECO:0000256" key="7">
    <source>
        <dbReference type="ARBA" id="ARBA00022989"/>
    </source>
</evidence>
<evidence type="ECO:0000256" key="9">
    <source>
        <dbReference type="ARBA" id="ARBA00023136"/>
    </source>
</evidence>
<dbReference type="Pfam" id="PF03189">
    <property type="entry name" value="Otopetrin"/>
    <property type="match status" value="3"/>
</dbReference>
<dbReference type="GO" id="GO:0015252">
    <property type="term" value="F:proton channel activity"/>
    <property type="evidence" value="ECO:0007669"/>
    <property type="project" value="InterPro"/>
</dbReference>
<evidence type="ECO:0000313" key="14">
    <source>
        <dbReference type="Proteomes" id="UP000289886"/>
    </source>
</evidence>
<dbReference type="Proteomes" id="UP000289886">
    <property type="component" value="Unassembled WGS sequence"/>
</dbReference>